<keyword evidence="4" id="KW-0521">NADP</keyword>
<dbReference type="AlphaFoldDB" id="A0A6J6KIP8"/>
<dbReference type="CDD" id="cd05213">
    <property type="entry name" value="NAD_bind_Glutamyl_tRNA_reduct"/>
    <property type="match status" value="1"/>
</dbReference>
<dbReference type="NCBIfam" id="TIGR01035">
    <property type="entry name" value="hemA"/>
    <property type="match status" value="1"/>
</dbReference>
<dbReference type="InterPro" id="IPR000343">
    <property type="entry name" value="4pyrrol_synth_GluRdtase"/>
</dbReference>
<feature type="domain" description="Quinate/shikimate 5-dehydrogenase/glutamyl-tRNA reductase" evidence="9">
    <location>
        <begin position="173"/>
        <end position="304"/>
    </location>
</feature>
<dbReference type="SUPFAM" id="SSF69075">
    <property type="entry name" value="Glutamyl tRNA-reductase dimerization domain"/>
    <property type="match status" value="1"/>
</dbReference>
<evidence type="ECO:0000259" key="8">
    <source>
        <dbReference type="Pfam" id="PF00745"/>
    </source>
</evidence>
<dbReference type="InterPro" id="IPR036291">
    <property type="entry name" value="NAD(P)-bd_dom_sf"/>
</dbReference>
<dbReference type="SUPFAM" id="SSF69742">
    <property type="entry name" value="Glutamyl tRNA-reductase catalytic, N-terminal domain"/>
    <property type="match status" value="1"/>
</dbReference>
<dbReference type="GO" id="GO:0008883">
    <property type="term" value="F:glutamyl-tRNA reductase activity"/>
    <property type="evidence" value="ECO:0007669"/>
    <property type="project" value="UniProtKB-EC"/>
</dbReference>
<dbReference type="HAMAP" id="MF_00087">
    <property type="entry name" value="Glu_tRNA_reductase"/>
    <property type="match status" value="1"/>
</dbReference>
<dbReference type="Pfam" id="PF05201">
    <property type="entry name" value="GlutR_N"/>
    <property type="match status" value="1"/>
</dbReference>
<dbReference type="InterPro" id="IPR006151">
    <property type="entry name" value="Shikm_DH/Glu-tRNA_Rdtase"/>
</dbReference>
<accession>A0A6J6KIP8</accession>
<dbReference type="Pfam" id="PF00745">
    <property type="entry name" value="GlutR_dimer"/>
    <property type="match status" value="1"/>
</dbReference>
<dbReference type="FunFam" id="3.40.50.720:FF:000031">
    <property type="entry name" value="Glutamyl-tRNA reductase"/>
    <property type="match status" value="1"/>
</dbReference>
<dbReference type="GO" id="GO:0050661">
    <property type="term" value="F:NADP binding"/>
    <property type="evidence" value="ECO:0007669"/>
    <property type="project" value="InterPro"/>
</dbReference>
<evidence type="ECO:0000259" key="9">
    <source>
        <dbReference type="Pfam" id="PF01488"/>
    </source>
</evidence>
<evidence type="ECO:0000256" key="7">
    <source>
        <dbReference type="ARBA" id="ARBA00047464"/>
    </source>
</evidence>
<evidence type="ECO:0000313" key="11">
    <source>
        <dbReference type="EMBL" id="CAB4648928.1"/>
    </source>
</evidence>
<comment type="catalytic activity">
    <reaction evidence="7">
        <text>(S)-4-amino-5-oxopentanoate + tRNA(Glu) + NADP(+) = L-glutamyl-tRNA(Glu) + NADPH + H(+)</text>
        <dbReference type="Rhea" id="RHEA:12344"/>
        <dbReference type="Rhea" id="RHEA-COMP:9663"/>
        <dbReference type="Rhea" id="RHEA-COMP:9680"/>
        <dbReference type="ChEBI" id="CHEBI:15378"/>
        <dbReference type="ChEBI" id="CHEBI:57501"/>
        <dbReference type="ChEBI" id="CHEBI:57783"/>
        <dbReference type="ChEBI" id="CHEBI:58349"/>
        <dbReference type="ChEBI" id="CHEBI:78442"/>
        <dbReference type="ChEBI" id="CHEBI:78520"/>
        <dbReference type="EC" id="1.2.1.70"/>
    </reaction>
</comment>
<dbReference type="Gene3D" id="3.30.460.30">
    <property type="entry name" value="Glutamyl-tRNA reductase, N-terminal domain"/>
    <property type="match status" value="1"/>
</dbReference>
<dbReference type="InterPro" id="IPR036343">
    <property type="entry name" value="GluRdtase_N_sf"/>
</dbReference>
<keyword evidence="6" id="KW-0627">Porphyrin biosynthesis</keyword>
<dbReference type="EMBL" id="CAEZWH010000061">
    <property type="protein sequence ID" value="CAB4650315.1"/>
    <property type="molecule type" value="Genomic_DNA"/>
</dbReference>
<keyword evidence="5" id="KW-0560">Oxidoreductase</keyword>
<organism evidence="11">
    <name type="scientific">freshwater metagenome</name>
    <dbReference type="NCBI Taxonomy" id="449393"/>
    <lineage>
        <taxon>unclassified sequences</taxon>
        <taxon>metagenomes</taxon>
        <taxon>ecological metagenomes</taxon>
    </lineage>
</organism>
<dbReference type="EMBL" id="CAEZWB010000077">
    <property type="protein sequence ID" value="CAB4648928.1"/>
    <property type="molecule type" value="Genomic_DNA"/>
</dbReference>
<reference evidence="11" key="1">
    <citation type="submission" date="2020-05" db="EMBL/GenBank/DDBJ databases">
        <authorList>
            <person name="Chiriac C."/>
            <person name="Salcher M."/>
            <person name="Ghai R."/>
            <person name="Kavagutti S V."/>
        </authorList>
    </citation>
    <scope>NUCLEOTIDE SEQUENCE</scope>
</reference>
<comment type="similarity">
    <text evidence="2">Belongs to the glutamyl-tRNA reductase family.</text>
</comment>
<proteinExistence type="inferred from homology"/>
<dbReference type="InterPro" id="IPR015895">
    <property type="entry name" value="4pyrrol_synth_GluRdtase_N"/>
</dbReference>
<dbReference type="Pfam" id="PF01488">
    <property type="entry name" value="Shikimate_DH"/>
    <property type="match status" value="1"/>
</dbReference>
<evidence type="ECO:0000259" key="10">
    <source>
        <dbReference type="Pfam" id="PF05201"/>
    </source>
</evidence>
<evidence type="ECO:0000313" key="12">
    <source>
        <dbReference type="EMBL" id="CAB4650315.1"/>
    </source>
</evidence>
<dbReference type="PANTHER" id="PTHR43013">
    <property type="entry name" value="GLUTAMYL-TRNA REDUCTASE"/>
    <property type="match status" value="1"/>
</dbReference>
<evidence type="ECO:0000256" key="6">
    <source>
        <dbReference type="ARBA" id="ARBA00023244"/>
    </source>
</evidence>
<dbReference type="NCBIfam" id="NF000744">
    <property type="entry name" value="PRK00045.1-3"/>
    <property type="match status" value="1"/>
</dbReference>
<evidence type="ECO:0000256" key="5">
    <source>
        <dbReference type="ARBA" id="ARBA00023002"/>
    </source>
</evidence>
<dbReference type="PANTHER" id="PTHR43013:SF1">
    <property type="entry name" value="GLUTAMYL-TRNA REDUCTASE"/>
    <property type="match status" value="1"/>
</dbReference>
<feature type="domain" description="Glutamyl-tRNA reductase N-terminal" evidence="10">
    <location>
        <begin position="6"/>
        <end position="156"/>
    </location>
</feature>
<name>A0A6J6KIP8_9ZZZZ</name>
<comment type="pathway">
    <text evidence="1">Porphyrin-containing compound metabolism; protoporphyrin-IX biosynthesis; 5-aminolevulinate from L-glutamyl-tRNA(Glu): step 1/2.</text>
</comment>
<gene>
    <name evidence="11" type="ORF">UFOPK2166_00694</name>
    <name evidence="12" type="ORF">UFOPK2195_00432</name>
</gene>
<evidence type="ECO:0000256" key="2">
    <source>
        <dbReference type="ARBA" id="ARBA00005916"/>
    </source>
</evidence>
<evidence type="ECO:0000256" key="4">
    <source>
        <dbReference type="ARBA" id="ARBA00022857"/>
    </source>
</evidence>
<dbReference type="GO" id="GO:0019353">
    <property type="term" value="P:protoporphyrinogen IX biosynthetic process from glutamate"/>
    <property type="evidence" value="ECO:0007669"/>
    <property type="project" value="TreeGrafter"/>
</dbReference>
<evidence type="ECO:0000256" key="1">
    <source>
        <dbReference type="ARBA" id="ARBA00005059"/>
    </source>
</evidence>
<dbReference type="Gene3D" id="3.40.50.720">
    <property type="entry name" value="NAD(P)-binding Rossmann-like Domain"/>
    <property type="match status" value="1"/>
</dbReference>
<sequence>MSIVVLGVNHRSAPLDVIEKVTISSEALANALQDLLARDNIRETVVLSTCNRTEVYVLAEKFHGAYADVRDFFCELSGLTPDEMHPHFYSQHDDAAVSHLFEVASGLDSAVLGETEILGQVRTAWERARNENTARTSMNMLFRQALEVGKRARTETSISRSTASVSHAAVDMAVDLLGTMSGANVLVVGAGDMGAGIAKALAGAGAKHVTVMNRSVERAEELAQSVGAVVGKFDQLSSAVAHADVILTCTGAGEVIMSRSFVDAARAQADNKQLLIVDIAMPRDVEHSVGEIAGVTLRDLHDLRDWAQAGIDARQQEANQVRQIIGEEVQRFTQESISRQAAPLVAELHERAESIRRAELERFSSKLGALTPEQRDAVEALSKAVVAKLLHSPSVQLKNSAGTPQGERIAAALRDLFDIE</sequence>
<feature type="domain" description="Tetrapyrrole biosynthesis glutamyl-tRNA reductase dimerisation" evidence="8">
    <location>
        <begin position="320"/>
        <end position="419"/>
    </location>
</feature>
<dbReference type="SUPFAM" id="SSF51735">
    <property type="entry name" value="NAD(P)-binding Rossmann-fold domains"/>
    <property type="match status" value="1"/>
</dbReference>
<dbReference type="UniPathway" id="UPA00251">
    <property type="reaction ID" value="UER00316"/>
</dbReference>
<dbReference type="PROSITE" id="PS00747">
    <property type="entry name" value="GLUTR"/>
    <property type="match status" value="1"/>
</dbReference>
<protein>
    <recommendedName>
        <fullName evidence="3">glutamyl-tRNA reductase</fullName>
        <ecNumber evidence="3">1.2.1.70</ecNumber>
    </recommendedName>
</protein>
<dbReference type="PIRSF" id="PIRSF000445">
    <property type="entry name" value="4pyrrol_synth_GluRdtase"/>
    <property type="match status" value="1"/>
</dbReference>
<dbReference type="InterPro" id="IPR015896">
    <property type="entry name" value="4pyrrol_synth_GluRdtase_dimer"/>
</dbReference>
<dbReference type="FunFam" id="3.30.460.30:FF:000001">
    <property type="entry name" value="Glutamyl-tRNA reductase"/>
    <property type="match status" value="1"/>
</dbReference>
<dbReference type="EC" id="1.2.1.70" evidence="3"/>
<dbReference type="InterPro" id="IPR018214">
    <property type="entry name" value="GluRdtase_CS"/>
</dbReference>
<dbReference type="InterPro" id="IPR036453">
    <property type="entry name" value="GluRdtase_dimer_dom_sf"/>
</dbReference>
<evidence type="ECO:0000256" key="3">
    <source>
        <dbReference type="ARBA" id="ARBA00012970"/>
    </source>
</evidence>